<feature type="compositionally biased region" description="Polar residues" evidence="1">
    <location>
        <begin position="254"/>
        <end position="267"/>
    </location>
</feature>
<evidence type="ECO:0000256" key="3">
    <source>
        <dbReference type="SAM" id="SignalP"/>
    </source>
</evidence>
<keyword evidence="2" id="KW-0472">Membrane</keyword>
<feature type="region of interest" description="Disordered" evidence="1">
    <location>
        <begin position="2795"/>
        <end position="2841"/>
    </location>
</feature>
<feature type="compositionally biased region" description="Polar residues" evidence="1">
    <location>
        <begin position="2891"/>
        <end position="2902"/>
    </location>
</feature>
<keyword evidence="2" id="KW-0812">Transmembrane</keyword>
<dbReference type="Pfam" id="PF17963">
    <property type="entry name" value="Big_9"/>
    <property type="match status" value="20"/>
</dbReference>
<proteinExistence type="predicted"/>
<dbReference type="EMBL" id="JACHHP010000004">
    <property type="protein sequence ID" value="MBB5208809.1"/>
    <property type="molecule type" value="Genomic_DNA"/>
</dbReference>
<feature type="compositionally biased region" description="Low complexity" evidence="1">
    <location>
        <begin position="1422"/>
        <end position="1431"/>
    </location>
</feature>
<dbReference type="Pfam" id="PF01345">
    <property type="entry name" value="DUF11"/>
    <property type="match status" value="5"/>
</dbReference>
<accession>A0A7W8G0X2</accession>
<evidence type="ECO:0000313" key="6">
    <source>
        <dbReference type="Proteomes" id="UP000521199"/>
    </source>
</evidence>
<feature type="compositionally biased region" description="Gly residues" evidence="1">
    <location>
        <begin position="328"/>
        <end position="337"/>
    </location>
</feature>
<reference evidence="5 6" key="1">
    <citation type="submission" date="2020-08" db="EMBL/GenBank/DDBJ databases">
        <title>Genomic Encyclopedia of Type Strains, Phase IV (KMG-IV): sequencing the most valuable type-strain genomes for metagenomic binning, comparative biology and taxonomic classification.</title>
        <authorList>
            <person name="Goeker M."/>
        </authorList>
    </citation>
    <scope>NUCLEOTIDE SEQUENCE [LARGE SCALE GENOMIC DNA]</scope>
    <source>
        <strain evidence="5 6">DSM 24163</strain>
    </source>
</reference>
<feature type="region of interest" description="Disordered" evidence="1">
    <location>
        <begin position="2600"/>
        <end position="2627"/>
    </location>
</feature>
<feature type="region of interest" description="Disordered" evidence="1">
    <location>
        <begin position="2891"/>
        <end position="2935"/>
    </location>
</feature>
<feature type="domain" description="DUF11" evidence="4">
    <location>
        <begin position="1041"/>
        <end position="1143"/>
    </location>
</feature>
<feature type="signal peptide" evidence="3">
    <location>
        <begin position="1"/>
        <end position="47"/>
    </location>
</feature>
<feature type="compositionally biased region" description="Low complexity" evidence="1">
    <location>
        <begin position="2606"/>
        <end position="2617"/>
    </location>
</feature>
<feature type="region of interest" description="Disordered" evidence="1">
    <location>
        <begin position="1422"/>
        <end position="1460"/>
    </location>
</feature>
<feature type="region of interest" description="Disordered" evidence="1">
    <location>
        <begin position="1822"/>
        <end position="1881"/>
    </location>
</feature>
<evidence type="ECO:0000256" key="2">
    <source>
        <dbReference type="SAM" id="Phobius"/>
    </source>
</evidence>
<dbReference type="NCBIfam" id="NF012211">
    <property type="entry name" value="tand_rpt_95"/>
    <property type="match status" value="9"/>
</dbReference>
<organism evidence="5 6">
    <name type="scientific">Chiayiivirga flava</name>
    <dbReference type="NCBI Taxonomy" id="659595"/>
    <lineage>
        <taxon>Bacteria</taxon>
        <taxon>Pseudomonadati</taxon>
        <taxon>Pseudomonadota</taxon>
        <taxon>Gammaproteobacteria</taxon>
        <taxon>Lysobacterales</taxon>
        <taxon>Lysobacteraceae</taxon>
        <taxon>Chiayiivirga</taxon>
    </lineage>
</organism>
<feature type="compositionally biased region" description="Polar residues" evidence="1">
    <location>
        <begin position="3461"/>
        <end position="3481"/>
    </location>
</feature>
<feature type="region of interest" description="Disordered" evidence="1">
    <location>
        <begin position="1138"/>
        <end position="1158"/>
    </location>
</feature>
<dbReference type="NCBIfam" id="TIGR01451">
    <property type="entry name" value="B_ant_repeat"/>
    <property type="match status" value="4"/>
</dbReference>
<keyword evidence="3" id="KW-0732">Signal</keyword>
<dbReference type="Gene3D" id="2.60.40.2810">
    <property type="match status" value="5"/>
</dbReference>
<feature type="domain" description="DUF11" evidence="4">
    <location>
        <begin position="1325"/>
        <end position="1443"/>
    </location>
</feature>
<dbReference type="PANTHER" id="PTHR34819">
    <property type="entry name" value="LARGE CYSTEINE-RICH PERIPLASMIC PROTEIN OMCB"/>
    <property type="match status" value="1"/>
</dbReference>
<feature type="domain" description="DUF11" evidence="4">
    <location>
        <begin position="3368"/>
        <end position="3479"/>
    </location>
</feature>
<gene>
    <name evidence="5" type="ORF">HNQ52_002359</name>
</gene>
<comment type="caution">
    <text evidence="5">The sequence shown here is derived from an EMBL/GenBank/DDBJ whole genome shotgun (WGS) entry which is preliminary data.</text>
</comment>
<dbReference type="PANTHER" id="PTHR34819:SF3">
    <property type="entry name" value="CELL SURFACE PROTEIN"/>
    <property type="match status" value="1"/>
</dbReference>
<evidence type="ECO:0000313" key="5">
    <source>
        <dbReference type="EMBL" id="MBB5208809.1"/>
    </source>
</evidence>
<protein>
    <submittedName>
        <fullName evidence="5">Putative repeat protein (TIGR01451 family)</fullName>
    </submittedName>
</protein>
<sequence>MLSPNRRLRVAVSLRAVFAAVSGVRRATAVAVLALLASLALPLSAQAQAVCALPGSSGSGDATGIVNTYYQGNGNLAAGATGLTLGTRDTRGSATGVAVGDLLLVIQMQDGAINASNNSNYGAGTGTGQGTTTIGNAGRHEFVRVDTVVGNAITFSPALTHAYTQAPATATLGQRRYQVVRVPQYISTTARGVTAPAWGLGVGATGETGGVVAMDVRDTLTLGDGVGATIENNPNRAIFVAGKGFRGGAGFGSEANSPDTDWRSSADTVRPHGGKGEGIAGTPRFLAVKDSWGFQNTNAPIAAGTNLVRLNTGAEGYPDGSRARGAPGNAGGGGTDGGSNNNQYNAGGGGGGNYAPGGLGGRPYNRPLNDTNGRGGAGYAGTLSFSRVFLGGGGGSGGSNNATVDPGVHENQAMACPITTSGNGDQAGARCSSGAAGGGVVILRARSVTGPGIIDARGAHAYNVGNDAAGGGGAGGSVVIYSIEGGTATINASGGDGGNAWANWTGTGCTGAVACRHGPGGGGGGGFVAFSPAAMAINATLDGGRPGRTTNGANDTYEASGYNGGTSAFVTPDTPGVVPGALCAPDLRLAKSNGGTTLVSPGTSIYSLTVSNVGSAASAGTITIVDVLPGGLSIANGAVPLTGPQAANWACTAATNVVTCTSATVIAAAGSSSFSFAANVIGSNGTAAVNRARVGGGGDPGKPTPTAGSAGACTGDNTPAGCATDADTINAPLLGITKSGGANMIAGGNASYTVTVTNLGAAPTAGAIRVVDVLPTGLTYTGTSPFVTGGFSCTYTAGTPAFFQCDRSTPVLAAGASAALVFPVQVAGTAPSALTNRAGVGGGGDPTKPGLPTTTTVGACPAPVPPATAYSDVASGCASLTSPVGRVDLRLEKDDGQNFVPVNGQTTYQFIVRNTGNAASTGTIALRDVLPAGLTWPVALTLGGPNAAAWACVRDANTVTVTCSSPVSIPAGGFSQFSLVANASAVTAGTLYTNKARITGGGDPDLGAVADDAAVNACTADNTPAGCALDIDVAQNAAQIRLAKSHPAGGVNPGSAVTFNLVVSNTGGTASSGTITVVDVLPAGVTPPANFSSGGFTCTVAGQVITCTSGASLAAGASVTISFSATVTASAATPVVNRAQAGGGGDPQNGTPPTGTTTAECASAAQPYLGCAVDTVLLNANLQMVKTQRAGTGGTFVGTPITIDNGQTIQFQLTVTNAGPATAANVAISDTLPSQYTGLSLVSATPTGTVAGCATGSFAFAGQVLSGSIASLASGASCALIVQATVNGTGTAIANTATVLVPPGIVDPTPGDNSSTVNTTIAAADLALVKADGNVTAVPGGSIAYTLTVTNNGPSTASAVSVSDTIPAGLTFVSAAGTGWSCGFAAGTVTCTRATLAAGVAPTITLTLGVPAGYAGANPVSNTASVTSSTTDPSPGNNADNETTPVGAAPQAVDDSATTPFQTPVTTTVLANDLAGGAPPLNPASVTIVNSNNGTAVPNPDGTITFTPAAGFTGITTYVYSVCDSSTPTPVCDTATVTVAVGPQANDDNAQTPYQTPLPGTVTGNDIAPPGAQYTQVTAPAGGSVVLNANGTYTYFPNPGFSGIDTFTYQVCLPAPNQTLCDPATVTIAVGPDAQNDTASTPQNTPLVSTVAGNDTAAPGSTYSIVTPPTSGSLVLGPNGGYTYTPVPGFSGPVTFTYQVCLPAPNQLLCDIATVTITVGGNTLVANDDSDSTAQNTPVTTVVLQNDTVTGAPLDPASVSIVTPSPNGTATPNPDGTVTFVPAPNFSGVTTYSYEVCDTSTPTPLCDTATVTITVAPNTVDAVDDGDSTAQNTPVTTPVIGNDTVPPGGAPLDPGSVAIVTPSPDGTATPNPDGSITFTPNPGFSGTTTYTYEVCDLSTPTPVCDTATVEIVVGANLVAAVDDSDSTPQNTPVTTAVLGNDTTTGAALDPGSVTITVPSADGTATVNPDGSITFTPAPNFSGTTTYSYQVCDLSTPTPVCDAAQVTITVDPNVVSALNDGDTTPQNTPVTTTVLGNDSVLPGGAALDPGSVSIVTPSPDGTLVVNPDGSIEFTPATNFSGTTTYTYEVCDLSTPTPVCDEAIVTITVDPNTIATQDDSDTTPQNTPVTTTVLLNDSSTGAPLDPGSVSIVAQSADGNAVAHPDGTVTFTPDPGFSGVTTYSYEVCDLSTPVPVCATALVTITVEPNTVVANPDTDNTPQNTPVTTTVLGNDSVDPTGAPLDPGSVSIVTPSPDGTAVPNPDGTVTFTPNPDFSGVATYIYQVCDTSVPDPVCVQAVVQVTVEPNVVSALNDADTTPQNTPVTTTVLDNDTVLPNGAALDPGSVSIVTPSPDGTLVVNPDGSVEFTPNTNFSGTTTYTYQVCDVSVPTPVCDQAVVTITVGDNTLDLQDDSDTTPQNTPVTTTVLLNDSSTGAPLDVTSVTVVAASPDGSAVPNADGTITFTPASNFSGTTSYSYQVCDLSTPVPVCSTALVTITVEPNVVAAVDDGAVTEQNTPVTTPVLGNDTVLPNGAPLDPASVAVTVPSPDGSAVVNPDGTITFTPNPGFSGTTTYTYEVCDLSTPTPVCDSAVVTVSIGDNLVAANDDSDTTPQNTPVTTPVLGNDTTTGAPLDPASVVVTVPSPNGSTVVNPDGSITFTPDDGFSGSTTYSYQVCDTSVPTPVCDTAVVTITVGDNLVVAVDDADSTPQNTPVTTVVLGNDSTTGAPLDPSSVTVTVPSPDGSTVVNPDGSITFTPNDGFSGTTTYSYEVCDLSTPTPVCDTAVVTITVAPNDIDALNDADNTPQNTPVTTSVLSNDTVTGAPLDPGSVVVTTPSPDGTTVVNPDGTITFTPAPNFSGVTTYSYQVCDTSTPTPLCDIAVVTITVGASTVVANNDFDSSTQNTPVTTPVLGNDSSSGASLDPGSVSIVTPSPDGTAVANPDGSITFTPNPGFSGTTTYVYQVCDVSTPTPVCDTALVTITIPPNVVAALNDNDETPQNTPVTVPVLGNDSSTDLPLDPGSVVVTVPSPDGSTVVNPDGSITFTPTPGFSGVTTFSYLVCDTSAPVPVCDEAVVTITVGTSTVTAVDDSGATPQDTPITLGVLGNDTSTGPALDPGSVAIVAQSADGTAVVNPDGSITFTPNPGFAGTTTYSYVVCDLSTPTPQCDTALVTIVVGGSTVIANDDTGTTPQDTPVTVPVIGNDTGSGPPLDPGSVTIVVPSPDGNLVVNPDGSITFTPNDGFSGETTYTYEVCDTTIPVPVCDTAVVTIEVGEGAIAAADDSDTTPQDTPVTTDVLANDSASQPLDPASVTVTVPSPDGSTVVNPDGSITFTPDADFFGVTMYTYRVCDTSTPTPVCDTAVVTITVPQGATSADLAVLKTGPANADAGEQIVFSIVVTNLGPDAADNVVLVDPTPAGLVFVGNGGDCATAFPCALGTLAVGDARTVLATFLVPDDYTGPSTVVNIASVSSDTPDPTPGDTSSSASTLVQGGGTPGPTPVPQPLNIPVDGRWAMLLLALSVMLLACLRVRRGA</sequence>
<keyword evidence="2" id="KW-1133">Transmembrane helix</keyword>
<feature type="compositionally biased region" description="Polar residues" evidence="1">
    <location>
        <begin position="1864"/>
        <end position="1881"/>
    </location>
</feature>
<feature type="chain" id="PRO_5031548318" evidence="3">
    <location>
        <begin position="48"/>
        <end position="3526"/>
    </location>
</feature>
<feature type="domain" description="DUF11" evidence="4">
    <location>
        <begin position="1202"/>
        <end position="1318"/>
    </location>
</feature>
<feature type="region of interest" description="Disordered" evidence="1">
    <location>
        <begin position="313"/>
        <end position="349"/>
    </location>
</feature>
<dbReference type="InterPro" id="IPR001434">
    <property type="entry name" value="OmcB-like_DUF11"/>
</dbReference>
<dbReference type="Gene3D" id="2.60.40.3440">
    <property type="match status" value="9"/>
</dbReference>
<feature type="domain" description="DUF11" evidence="4">
    <location>
        <begin position="735"/>
        <end position="842"/>
    </location>
</feature>
<feature type="region of interest" description="Disordered" evidence="1">
    <location>
        <begin position="3461"/>
        <end position="3496"/>
    </location>
</feature>
<keyword evidence="6" id="KW-1185">Reference proteome</keyword>
<feature type="compositionally biased region" description="Low complexity" evidence="1">
    <location>
        <begin position="1148"/>
        <end position="1158"/>
    </location>
</feature>
<evidence type="ECO:0000259" key="4">
    <source>
        <dbReference type="Pfam" id="PF01345"/>
    </source>
</evidence>
<name>A0A7W8G0X2_9GAMM</name>
<dbReference type="Proteomes" id="UP000521199">
    <property type="component" value="Unassembled WGS sequence"/>
</dbReference>
<evidence type="ECO:0000256" key="1">
    <source>
        <dbReference type="SAM" id="MobiDB-lite"/>
    </source>
</evidence>
<feature type="compositionally biased region" description="Polar residues" evidence="1">
    <location>
        <begin position="2826"/>
        <end position="2841"/>
    </location>
</feature>
<dbReference type="InterPro" id="IPR051172">
    <property type="entry name" value="Chlamydia_OmcB"/>
</dbReference>
<feature type="transmembrane region" description="Helical" evidence="2">
    <location>
        <begin position="3505"/>
        <end position="3522"/>
    </location>
</feature>
<feature type="compositionally biased region" description="Polar residues" evidence="1">
    <location>
        <begin position="2796"/>
        <end position="2815"/>
    </location>
</feature>
<dbReference type="InterPro" id="IPR047589">
    <property type="entry name" value="DUF11_rpt"/>
</dbReference>
<feature type="compositionally biased region" description="Polar residues" evidence="1">
    <location>
        <begin position="1432"/>
        <end position="1444"/>
    </location>
</feature>
<dbReference type="RefSeq" id="WP_183961359.1">
    <property type="nucleotide sequence ID" value="NZ_JACHHP010000004.1"/>
</dbReference>
<feature type="region of interest" description="Disordered" evidence="1">
    <location>
        <begin position="253"/>
        <end position="282"/>
    </location>
</feature>